<evidence type="ECO:0000313" key="3">
    <source>
        <dbReference type="EMBL" id="KAH6695635.1"/>
    </source>
</evidence>
<dbReference type="Pfam" id="PF24864">
    <property type="entry name" value="DUF7730"/>
    <property type="match status" value="1"/>
</dbReference>
<dbReference type="EMBL" id="JAGSXJ010000002">
    <property type="protein sequence ID" value="KAH6695635.1"/>
    <property type="molecule type" value="Genomic_DNA"/>
</dbReference>
<proteinExistence type="predicted"/>
<dbReference type="PANTHER" id="PTHR38790:SF4">
    <property type="entry name" value="2EXR DOMAIN-CONTAINING PROTEIN"/>
    <property type="match status" value="1"/>
</dbReference>
<name>A0A9P8VKK5_9PEZI</name>
<feature type="compositionally biased region" description="Pro residues" evidence="1">
    <location>
        <begin position="28"/>
        <end position="38"/>
    </location>
</feature>
<dbReference type="AlphaFoldDB" id="A0A9P8VKK5"/>
<dbReference type="InterPro" id="IPR056632">
    <property type="entry name" value="DUF7730"/>
</dbReference>
<organism evidence="3 4">
    <name type="scientific">Plectosphaerella plurivora</name>
    <dbReference type="NCBI Taxonomy" id="936078"/>
    <lineage>
        <taxon>Eukaryota</taxon>
        <taxon>Fungi</taxon>
        <taxon>Dikarya</taxon>
        <taxon>Ascomycota</taxon>
        <taxon>Pezizomycotina</taxon>
        <taxon>Sordariomycetes</taxon>
        <taxon>Hypocreomycetidae</taxon>
        <taxon>Glomerellales</taxon>
        <taxon>Plectosphaerellaceae</taxon>
        <taxon>Plectosphaerella</taxon>
    </lineage>
</organism>
<gene>
    <name evidence="3" type="ORF">F5X68DRAFT_198686</name>
</gene>
<sequence length="414" mass="47837">MPGSKLTKWIQNRVDNLPFRKPSEDRPPYLPSPRPRPLTPTSSAEVLVQPPSCLLFTQLPALIRRDILLLAFGNRTLHMDLVFDLPLYPPPEEHAWDTPLARCARRHAAIYKPDFEDNMEKLVPRAWRWCGCACHASRILNRDLLQFNTGIYAARNIHNDRCLEGVCEIGRSKDFKLNWPDDCQIRIMGFMLSCRQAYAETIDILYGANNIAISSEVLLLHLPRLILPQRLGSITSLELVVNAHAVPDGNHRTRHDYSHLTTILGNVSTHCQQSLRTLTLSLICRRSSDPKSILDDPALRSVDKFYLAMQLRDMRLELPNFSFEICRKRAFKPDVQHALEKQTKSEFWWRMSLLWRCFDDELAPQTQVRSSGSYPNPPLQLPTPENEGERVVSRGYWIGPGLEDYRRNRWMVCF</sequence>
<keyword evidence="4" id="KW-1185">Reference proteome</keyword>
<dbReference type="OrthoDB" id="515692at2759"/>
<dbReference type="PANTHER" id="PTHR38790">
    <property type="entry name" value="2EXR DOMAIN-CONTAINING PROTEIN-RELATED"/>
    <property type="match status" value="1"/>
</dbReference>
<evidence type="ECO:0000256" key="1">
    <source>
        <dbReference type="SAM" id="MobiDB-lite"/>
    </source>
</evidence>
<evidence type="ECO:0000313" key="4">
    <source>
        <dbReference type="Proteomes" id="UP000770015"/>
    </source>
</evidence>
<feature type="domain" description="DUF7730" evidence="2">
    <location>
        <begin position="181"/>
        <end position="248"/>
    </location>
</feature>
<feature type="region of interest" description="Disordered" evidence="1">
    <location>
        <begin position="16"/>
        <end position="44"/>
    </location>
</feature>
<accession>A0A9P8VKK5</accession>
<reference evidence="3" key="1">
    <citation type="journal article" date="2021" name="Nat. Commun.">
        <title>Genetic determinants of endophytism in the Arabidopsis root mycobiome.</title>
        <authorList>
            <person name="Mesny F."/>
            <person name="Miyauchi S."/>
            <person name="Thiergart T."/>
            <person name="Pickel B."/>
            <person name="Atanasova L."/>
            <person name="Karlsson M."/>
            <person name="Huettel B."/>
            <person name="Barry K.W."/>
            <person name="Haridas S."/>
            <person name="Chen C."/>
            <person name="Bauer D."/>
            <person name="Andreopoulos W."/>
            <person name="Pangilinan J."/>
            <person name="LaButti K."/>
            <person name="Riley R."/>
            <person name="Lipzen A."/>
            <person name="Clum A."/>
            <person name="Drula E."/>
            <person name="Henrissat B."/>
            <person name="Kohler A."/>
            <person name="Grigoriev I.V."/>
            <person name="Martin F.M."/>
            <person name="Hacquard S."/>
        </authorList>
    </citation>
    <scope>NUCLEOTIDE SEQUENCE</scope>
    <source>
        <strain evidence="3">MPI-SDFR-AT-0117</strain>
    </source>
</reference>
<comment type="caution">
    <text evidence="3">The sequence shown here is derived from an EMBL/GenBank/DDBJ whole genome shotgun (WGS) entry which is preliminary data.</text>
</comment>
<feature type="region of interest" description="Disordered" evidence="1">
    <location>
        <begin position="367"/>
        <end position="386"/>
    </location>
</feature>
<evidence type="ECO:0000259" key="2">
    <source>
        <dbReference type="Pfam" id="PF24864"/>
    </source>
</evidence>
<protein>
    <recommendedName>
        <fullName evidence="2">DUF7730 domain-containing protein</fullName>
    </recommendedName>
</protein>
<dbReference type="Proteomes" id="UP000770015">
    <property type="component" value="Unassembled WGS sequence"/>
</dbReference>